<proteinExistence type="predicted"/>
<comment type="caution">
    <text evidence="1">The sequence shown here is derived from an EMBL/GenBank/DDBJ whole genome shotgun (WGS) entry which is preliminary data.</text>
</comment>
<dbReference type="Proteomes" id="UP000692954">
    <property type="component" value="Unassembled WGS sequence"/>
</dbReference>
<organism evidence="1 2">
    <name type="scientific">Paramecium sonneborni</name>
    <dbReference type="NCBI Taxonomy" id="65129"/>
    <lineage>
        <taxon>Eukaryota</taxon>
        <taxon>Sar</taxon>
        <taxon>Alveolata</taxon>
        <taxon>Ciliophora</taxon>
        <taxon>Intramacronucleata</taxon>
        <taxon>Oligohymenophorea</taxon>
        <taxon>Peniculida</taxon>
        <taxon>Parameciidae</taxon>
        <taxon>Paramecium</taxon>
    </lineage>
</organism>
<protein>
    <submittedName>
        <fullName evidence="1">Uncharacterized protein</fullName>
    </submittedName>
</protein>
<evidence type="ECO:0000313" key="2">
    <source>
        <dbReference type="Proteomes" id="UP000692954"/>
    </source>
</evidence>
<name>A0A8S1RAD9_9CILI</name>
<reference evidence="1" key="1">
    <citation type="submission" date="2021-01" db="EMBL/GenBank/DDBJ databases">
        <authorList>
            <consortium name="Genoscope - CEA"/>
            <person name="William W."/>
        </authorList>
    </citation>
    <scope>NUCLEOTIDE SEQUENCE</scope>
</reference>
<dbReference type="EMBL" id="CAJJDN010000150">
    <property type="protein sequence ID" value="CAD8124304.1"/>
    <property type="molecule type" value="Genomic_DNA"/>
</dbReference>
<gene>
    <name evidence="1" type="ORF">PSON_ATCC_30995.1.T1500087</name>
</gene>
<dbReference type="AlphaFoldDB" id="A0A8S1RAD9"/>
<sequence length="49" mass="6189">MKKKNRKLYSKITKININGRQKWQKLYDMDQNDKNRKLKEKRGRFEQDF</sequence>
<accession>A0A8S1RAD9</accession>
<keyword evidence="2" id="KW-1185">Reference proteome</keyword>
<evidence type="ECO:0000313" key="1">
    <source>
        <dbReference type="EMBL" id="CAD8124304.1"/>
    </source>
</evidence>